<comment type="caution">
    <text evidence="2">The sequence shown here is derived from an EMBL/GenBank/DDBJ whole genome shotgun (WGS) entry which is preliminary data.</text>
</comment>
<evidence type="ECO:0000313" key="3">
    <source>
        <dbReference type="Proteomes" id="UP000270216"/>
    </source>
</evidence>
<accession>A0ABX9ZRV4</accession>
<dbReference type="RefSeq" id="WP_107338356.1">
    <property type="nucleotide sequence ID" value="NZ_CALMDT010000056.1"/>
</dbReference>
<sequence>MSKEFVGAYLFLDSLNKNSDLQRKQQEINRLKGEVQRQKQQAINAAAFPGAGMVNRADYERLKEKIDFYEELLAGPLNVIADAIPKFKETYRKEQLLLSSWIVSQKAFKETAMKYGQIAGKTKDEIYAEGIAAEEDVLNGTTKFGNNIETSQLANEYKDELRKYSD</sequence>
<dbReference type="Proteomes" id="UP000270216">
    <property type="component" value="Unassembled WGS sequence"/>
</dbReference>
<keyword evidence="3" id="KW-1185">Reference proteome</keyword>
<organism evidence="2 3">
    <name type="scientific">Pandoraea apista</name>
    <dbReference type="NCBI Taxonomy" id="93218"/>
    <lineage>
        <taxon>Bacteria</taxon>
        <taxon>Pseudomonadati</taxon>
        <taxon>Pseudomonadota</taxon>
        <taxon>Betaproteobacteria</taxon>
        <taxon>Burkholderiales</taxon>
        <taxon>Burkholderiaceae</taxon>
        <taxon>Pandoraea</taxon>
    </lineage>
</organism>
<keyword evidence="1" id="KW-0175">Coiled coil</keyword>
<feature type="coiled-coil region" evidence="1">
    <location>
        <begin position="14"/>
        <end position="41"/>
    </location>
</feature>
<proteinExistence type="predicted"/>
<dbReference type="EMBL" id="RWHX01000009">
    <property type="protein sequence ID" value="RSK83527.1"/>
    <property type="molecule type" value="Genomic_DNA"/>
</dbReference>
<gene>
    <name evidence="2" type="ORF">EJE83_07545</name>
</gene>
<evidence type="ECO:0000256" key="1">
    <source>
        <dbReference type="SAM" id="Coils"/>
    </source>
</evidence>
<reference evidence="2 3" key="1">
    <citation type="submission" date="2018-12" db="EMBL/GenBank/DDBJ databases">
        <title>Whole genome sequence of a Pandoraea apista isolate from a patient with cystic fibrosis.</title>
        <authorList>
            <person name="Kenna D.T."/>
            <person name="Turton J.F."/>
        </authorList>
    </citation>
    <scope>NUCLEOTIDE SEQUENCE [LARGE SCALE GENOMIC DNA]</scope>
    <source>
        <strain evidence="2 3">Pa13324</strain>
    </source>
</reference>
<evidence type="ECO:0000313" key="2">
    <source>
        <dbReference type="EMBL" id="RSK83527.1"/>
    </source>
</evidence>
<protein>
    <submittedName>
        <fullName evidence="2">Uncharacterized protein</fullName>
    </submittedName>
</protein>
<name>A0ABX9ZRV4_9BURK</name>